<dbReference type="InterPro" id="IPR010998">
    <property type="entry name" value="Integrase_recombinase_N"/>
</dbReference>
<dbReference type="PANTHER" id="PTHR30349:SF41">
    <property type="entry name" value="INTEGRASE_RECOMBINASE PROTEIN MJ0367-RELATED"/>
    <property type="match status" value="1"/>
</dbReference>
<evidence type="ECO:0000313" key="4">
    <source>
        <dbReference type="Proteomes" id="UP000286801"/>
    </source>
</evidence>
<name>A0A432G7A6_9DELT</name>
<evidence type="ECO:0000313" key="3">
    <source>
        <dbReference type="EMBL" id="RTZ79397.1"/>
    </source>
</evidence>
<feature type="non-terminal residue" evidence="3">
    <location>
        <position position="445"/>
    </location>
</feature>
<dbReference type="Gene3D" id="1.10.150.130">
    <property type="match status" value="1"/>
</dbReference>
<dbReference type="SUPFAM" id="SSF56349">
    <property type="entry name" value="DNA breaking-rejoining enzymes"/>
    <property type="match status" value="1"/>
</dbReference>
<dbReference type="EMBL" id="QNZL01000150">
    <property type="protein sequence ID" value="RTZ79397.1"/>
    <property type="molecule type" value="Genomic_DNA"/>
</dbReference>
<comment type="caution">
    <text evidence="3">The sequence shown here is derived from an EMBL/GenBank/DDBJ whole genome shotgun (WGS) entry which is preliminary data.</text>
</comment>
<sequence>MKSYLSKRKIKSHHYPFFRCIIPKDLQRNFGGIRDFRLSLSYVRNEDTQILCLKLKKITEKLFTEITNGMKNLSLDDIKEILRIEVRKQIKYTQHYAFGTNVFDNVKKSQSMQNVASQETRLQQDLSGENIKEYEKELDKKLEGILSSLGIEINIKDTNYKKLRRTFIKLYLLRFDWIRTLINHTDNIDEDDFRREVDTKLGMGLFPELLTIQQSPTNTIQGHQPPPNTTQGYQKTPLNSLQSTEISKCIDLFIGEKKQSASGFENIRERTENEIRTSLNLLIESFGDEPIGTITKEQSNIIKSHIKNLPRNRTKNPKYREKEIQDFEKMKIPQKDLLHTTTINKHLGYLSSFMIWCVNNGYSNQNPFTGMKIKQKKSARDERNRFTEQELKEIFTKRNYLEYTKPSKDRYCWYWTPLILITTGLRANEICALYLDNIRQIKGNH</sequence>
<gene>
    <name evidence="3" type="ORF">DSY97_05445</name>
</gene>
<evidence type="ECO:0000256" key="1">
    <source>
        <dbReference type="ARBA" id="ARBA00008857"/>
    </source>
</evidence>
<dbReference type="PANTHER" id="PTHR30349">
    <property type="entry name" value="PHAGE INTEGRASE-RELATED"/>
    <property type="match status" value="1"/>
</dbReference>
<dbReference type="Proteomes" id="UP000286801">
    <property type="component" value="Unassembled WGS sequence"/>
</dbReference>
<dbReference type="AlphaFoldDB" id="A0A432G7A6"/>
<dbReference type="InterPro" id="IPR050090">
    <property type="entry name" value="Tyrosine_recombinase_XerCD"/>
</dbReference>
<accession>A0A432G7A6</accession>
<reference evidence="3 4" key="1">
    <citation type="submission" date="2018-06" db="EMBL/GenBank/DDBJ databases">
        <title>Combined omics and stable isotope probing to characterize newly discovered Mariana Back-Arc vent microbial communities.</title>
        <authorList>
            <person name="Trembath-Reichert E."/>
            <person name="Huber J.A."/>
        </authorList>
    </citation>
    <scope>NUCLEOTIDE SEQUENCE [LARGE SCALE GENOMIC DNA]</scope>
    <source>
        <strain evidence="3">MAG 63_1</strain>
    </source>
</reference>
<keyword evidence="2" id="KW-0238">DNA-binding</keyword>
<comment type="similarity">
    <text evidence="1">Belongs to the 'phage' integrase family.</text>
</comment>
<protein>
    <recommendedName>
        <fullName evidence="5">Core-binding (CB) domain-containing protein</fullName>
    </recommendedName>
</protein>
<evidence type="ECO:0008006" key="5">
    <source>
        <dbReference type="Google" id="ProtNLM"/>
    </source>
</evidence>
<evidence type="ECO:0000256" key="2">
    <source>
        <dbReference type="ARBA" id="ARBA00023125"/>
    </source>
</evidence>
<dbReference type="GO" id="GO:0003677">
    <property type="term" value="F:DNA binding"/>
    <property type="evidence" value="ECO:0007669"/>
    <property type="project" value="UniProtKB-KW"/>
</dbReference>
<proteinExistence type="inferred from homology"/>
<organism evidence="3 4">
    <name type="scientific">SAR324 cluster bacterium</name>
    <dbReference type="NCBI Taxonomy" id="2024889"/>
    <lineage>
        <taxon>Bacteria</taxon>
        <taxon>Deltaproteobacteria</taxon>
        <taxon>SAR324 cluster</taxon>
    </lineage>
</organism>
<dbReference type="InterPro" id="IPR011010">
    <property type="entry name" value="DNA_brk_join_enz"/>
</dbReference>